<dbReference type="Pfam" id="PF02465">
    <property type="entry name" value="FliD_N"/>
    <property type="match status" value="1"/>
</dbReference>
<keyword evidence="9" id="KW-0969">Cilium</keyword>
<evidence type="ECO:0000256" key="5">
    <source>
        <dbReference type="RuleBase" id="RU362066"/>
    </source>
</evidence>
<comment type="caution">
    <text evidence="9">The sequence shown here is derived from an EMBL/GenBank/DDBJ whole genome shotgun (WGS) entry which is preliminary data.</text>
</comment>
<dbReference type="InterPro" id="IPR040026">
    <property type="entry name" value="FliD"/>
</dbReference>
<dbReference type="GO" id="GO:0005576">
    <property type="term" value="C:extracellular region"/>
    <property type="evidence" value="ECO:0007669"/>
    <property type="project" value="UniProtKB-SubCell"/>
</dbReference>
<keyword evidence="9" id="KW-0966">Cell projection</keyword>
<dbReference type="InterPro" id="IPR003481">
    <property type="entry name" value="FliD_N"/>
</dbReference>
<dbReference type="RefSeq" id="WP_081554857.1">
    <property type="nucleotide sequence ID" value="NZ_MUKV01000004.1"/>
</dbReference>
<sequence length="457" mass="47183">MAGITTSVGSLDVQTIVSQLMAIDSRPLVASQKKLEGYNTQLSDLGKIGSALSALQSAITSLSSGSFLQAFKVSSSDTSVAGVSTTSGGVNGTYVVNVAKLATSRQLVFDQFNGADIKDAKTEITGAPSELKFTINGKEQTVKLKDNPGDKVTLQSISDKINAEGMGVNASVVKNGDNYKLVVASTASGTDNKFTISAGGTDSGSTSGSTLAGLTQSSTAANESKDAGNADLTVNGVQVSSGSNKVSNAIPGVDLDLYKGGVGVSTTVTLNQDTAGIGKNLQSFVDAYNQVLSSIKDARGGSMKGNASVLSIQQKLQDVLTKSIPGVDPVNSYAYLSQVGIAIQKDGTLKLDQTKFNDALKKDPTAVKNLFGNTSTTGIAQLLNREINSLLGPTGVVESSKTSINTRISTEKASQDALTARLAARQKQYIQQYTALNSTLSKMTAATNNLSGLMSQV</sequence>
<feature type="region of interest" description="Disordered" evidence="6">
    <location>
        <begin position="198"/>
        <end position="227"/>
    </location>
</feature>
<dbReference type="EMBL" id="MUKV01000004">
    <property type="protein sequence ID" value="OQS42859.1"/>
    <property type="molecule type" value="Genomic_DNA"/>
</dbReference>
<reference evidence="9 10" key="1">
    <citation type="submission" date="2017-02" db="EMBL/GenBank/DDBJ databases">
        <title>Chromobacterium haemolyticum H5244.</title>
        <authorList>
            <person name="Gulvik C.A."/>
        </authorList>
    </citation>
    <scope>NUCLEOTIDE SEQUENCE [LARGE SCALE GENOMIC DNA]</scope>
    <source>
        <strain evidence="9 10">H5244</strain>
    </source>
</reference>
<gene>
    <name evidence="9" type="ORF">B0T45_04945</name>
</gene>
<dbReference type="InterPro" id="IPR010809">
    <property type="entry name" value="FliD_C"/>
</dbReference>
<keyword evidence="9" id="KW-0282">Flagellum</keyword>
<keyword evidence="3" id="KW-0175">Coiled coil</keyword>
<comment type="similarity">
    <text evidence="1 5">Belongs to the FliD family.</text>
</comment>
<evidence type="ECO:0000256" key="1">
    <source>
        <dbReference type="ARBA" id="ARBA00009764"/>
    </source>
</evidence>
<evidence type="ECO:0000313" key="9">
    <source>
        <dbReference type="EMBL" id="OQS42859.1"/>
    </source>
</evidence>
<feature type="domain" description="Flagellar hook-associated protein 2 N-terminal" evidence="7">
    <location>
        <begin position="11"/>
        <end position="104"/>
    </location>
</feature>
<dbReference type="PANTHER" id="PTHR30288:SF0">
    <property type="entry name" value="FLAGELLAR HOOK-ASSOCIATED PROTEIN 2"/>
    <property type="match status" value="1"/>
</dbReference>
<evidence type="ECO:0000259" key="8">
    <source>
        <dbReference type="Pfam" id="PF07195"/>
    </source>
</evidence>
<dbReference type="Pfam" id="PF07195">
    <property type="entry name" value="FliD_C"/>
    <property type="match status" value="1"/>
</dbReference>
<dbReference type="GO" id="GO:0007155">
    <property type="term" value="P:cell adhesion"/>
    <property type="evidence" value="ECO:0007669"/>
    <property type="project" value="InterPro"/>
</dbReference>
<dbReference type="GO" id="GO:0009421">
    <property type="term" value="C:bacterial-type flagellum filament cap"/>
    <property type="evidence" value="ECO:0007669"/>
    <property type="project" value="InterPro"/>
</dbReference>
<organism evidence="9 10">
    <name type="scientific">Chromobacterium haemolyticum</name>
    <dbReference type="NCBI Taxonomy" id="394935"/>
    <lineage>
        <taxon>Bacteria</taxon>
        <taxon>Pseudomonadati</taxon>
        <taxon>Pseudomonadota</taxon>
        <taxon>Betaproteobacteria</taxon>
        <taxon>Neisseriales</taxon>
        <taxon>Chromobacteriaceae</taxon>
        <taxon>Chromobacterium</taxon>
    </lineage>
</organism>
<evidence type="ECO:0000259" key="7">
    <source>
        <dbReference type="Pfam" id="PF02465"/>
    </source>
</evidence>
<dbReference type="PANTHER" id="PTHR30288">
    <property type="entry name" value="FLAGELLAR CAP/ASSEMBLY PROTEIN FLID"/>
    <property type="match status" value="1"/>
</dbReference>
<proteinExistence type="inferred from homology"/>
<comment type="function">
    <text evidence="5">Required for morphogenesis and for the elongation of the flagellar filament by facilitating polymerization of the flagellin monomers at the tip of growing filament. Forms a capping structure, which prevents flagellin subunits (transported through the central channel of the flagellum) from leaking out without polymerization at the distal end.</text>
</comment>
<accession>A0A1W0D768</accession>
<evidence type="ECO:0000256" key="2">
    <source>
        <dbReference type="ARBA" id="ARBA00011255"/>
    </source>
</evidence>
<evidence type="ECO:0000256" key="4">
    <source>
        <dbReference type="ARBA" id="ARBA00023143"/>
    </source>
</evidence>
<dbReference type="Proteomes" id="UP000192721">
    <property type="component" value="Unassembled WGS sequence"/>
</dbReference>
<protein>
    <recommendedName>
        <fullName evidence="5">Flagellar hook-associated protein 2</fullName>
        <shortName evidence="5">HAP2</shortName>
    </recommendedName>
    <alternativeName>
        <fullName evidence="5">Flagellar cap protein</fullName>
    </alternativeName>
</protein>
<evidence type="ECO:0000256" key="6">
    <source>
        <dbReference type="SAM" id="MobiDB-lite"/>
    </source>
</evidence>
<keyword evidence="5" id="KW-0964">Secreted</keyword>
<evidence type="ECO:0000313" key="10">
    <source>
        <dbReference type="Proteomes" id="UP000192721"/>
    </source>
</evidence>
<dbReference type="GO" id="GO:0071973">
    <property type="term" value="P:bacterial-type flagellum-dependent cell motility"/>
    <property type="evidence" value="ECO:0007669"/>
    <property type="project" value="TreeGrafter"/>
</dbReference>
<dbReference type="AlphaFoldDB" id="A0A1W0D768"/>
<evidence type="ECO:0000256" key="3">
    <source>
        <dbReference type="ARBA" id="ARBA00023054"/>
    </source>
</evidence>
<name>A0A1W0D768_9NEIS</name>
<keyword evidence="4 5" id="KW-0975">Bacterial flagellum</keyword>
<feature type="domain" description="Flagellar hook-associated protein 2 C-terminal" evidence="8">
    <location>
        <begin position="227"/>
        <end position="444"/>
    </location>
</feature>
<dbReference type="GO" id="GO:0009424">
    <property type="term" value="C:bacterial-type flagellum hook"/>
    <property type="evidence" value="ECO:0007669"/>
    <property type="project" value="UniProtKB-UniRule"/>
</dbReference>
<comment type="subunit">
    <text evidence="2 5">Homopentamer.</text>
</comment>
<comment type="subcellular location">
    <subcellularLocation>
        <location evidence="5">Secreted</location>
    </subcellularLocation>
    <subcellularLocation>
        <location evidence="5">Bacterial flagellum</location>
    </subcellularLocation>
</comment>
<feature type="compositionally biased region" description="Low complexity" evidence="6">
    <location>
        <begin position="198"/>
        <end position="221"/>
    </location>
</feature>